<sequence>MKILIPPSEGKARVKDTNTIFSDTNFKFERAV</sequence>
<gene>
    <name evidence="1" type="ORF">METZ01_LOCUS169326</name>
</gene>
<evidence type="ECO:0000313" key="1">
    <source>
        <dbReference type="EMBL" id="SVB16472.1"/>
    </source>
</evidence>
<organism evidence="1">
    <name type="scientific">marine metagenome</name>
    <dbReference type="NCBI Taxonomy" id="408172"/>
    <lineage>
        <taxon>unclassified sequences</taxon>
        <taxon>metagenomes</taxon>
        <taxon>ecological metagenomes</taxon>
    </lineage>
</organism>
<dbReference type="AlphaFoldDB" id="A0A382BSR6"/>
<feature type="non-terminal residue" evidence="1">
    <location>
        <position position="32"/>
    </location>
</feature>
<name>A0A382BSR6_9ZZZZ</name>
<proteinExistence type="predicted"/>
<reference evidence="1" key="1">
    <citation type="submission" date="2018-05" db="EMBL/GenBank/DDBJ databases">
        <authorList>
            <person name="Lanie J.A."/>
            <person name="Ng W.-L."/>
            <person name="Kazmierczak K.M."/>
            <person name="Andrzejewski T.M."/>
            <person name="Davidsen T.M."/>
            <person name="Wayne K.J."/>
            <person name="Tettelin H."/>
            <person name="Glass J.I."/>
            <person name="Rusch D."/>
            <person name="Podicherti R."/>
            <person name="Tsui H.-C.T."/>
            <person name="Winkler M.E."/>
        </authorList>
    </citation>
    <scope>NUCLEOTIDE SEQUENCE</scope>
</reference>
<protein>
    <submittedName>
        <fullName evidence="1">Uncharacterized protein</fullName>
    </submittedName>
</protein>
<dbReference type="EMBL" id="UINC01031050">
    <property type="protein sequence ID" value="SVB16472.1"/>
    <property type="molecule type" value="Genomic_DNA"/>
</dbReference>
<accession>A0A382BSR6</accession>